<organism evidence="2">
    <name type="scientific">Spironucleus salmonicida</name>
    <dbReference type="NCBI Taxonomy" id="348837"/>
    <lineage>
        <taxon>Eukaryota</taxon>
        <taxon>Metamonada</taxon>
        <taxon>Diplomonadida</taxon>
        <taxon>Hexamitidae</taxon>
        <taxon>Hexamitinae</taxon>
        <taxon>Spironucleus</taxon>
    </lineage>
</organism>
<dbReference type="EMBL" id="AUWU02000007">
    <property type="protein sequence ID" value="KAH0570875.1"/>
    <property type="molecule type" value="Genomic_DNA"/>
</dbReference>
<dbReference type="VEuPathDB" id="GiardiaDB:SS50377_27171"/>
<dbReference type="InterPro" id="IPR006212">
    <property type="entry name" value="Furin_repeat"/>
</dbReference>
<dbReference type="InterPro" id="IPR009030">
    <property type="entry name" value="Growth_fac_rcpt_cys_sf"/>
</dbReference>
<name>V6LH06_9EUKA</name>
<evidence type="ECO:0000313" key="5">
    <source>
        <dbReference type="Proteomes" id="UP000018208"/>
    </source>
</evidence>
<proteinExistence type="predicted"/>
<accession>V6LH06</accession>
<protein>
    <submittedName>
        <fullName evidence="2">Cysteine-rich membrane protein 2</fullName>
    </submittedName>
</protein>
<dbReference type="OrthoDB" id="300641at2759"/>
<reference evidence="2 3" key="1">
    <citation type="journal article" date="2014" name="PLoS Genet.">
        <title>The Genome of Spironucleus salmonicida Highlights a Fish Pathogen Adapted to Fluctuating Environments.</title>
        <authorList>
            <person name="Xu F."/>
            <person name="Jerlstrom-Hultqvist J."/>
            <person name="Einarsson E."/>
            <person name="Astvaldsson A."/>
            <person name="Svard S.G."/>
            <person name="Andersson J.O."/>
        </authorList>
    </citation>
    <scope>NUCLEOTIDE SEQUENCE</scope>
    <source>
        <strain evidence="3">ATCC 50377</strain>
    </source>
</reference>
<reference evidence="3" key="2">
    <citation type="submission" date="2020-12" db="EMBL/GenBank/DDBJ databases">
        <title>New Spironucleus salmonicida genome in near-complete chromosomes.</title>
        <authorList>
            <person name="Xu F."/>
            <person name="Kurt Z."/>
            <person name="Jimenez-Gonzalez A."/>
            <person name="Astvaldsson A."/>
            <person name="Andersson J.O."/>
            <person name="Svard S.G."/>
        </authorList>
    </citation>
    <scope>NUCLEOTIDE SEQUENCE</scope>
    <source>
        <strain evidence="3">ATCC 50377</strain>
    </source>
</reference>
<evidence type="ECO:0000256" key="1">
    <source>
        <dbReference type="SAM" id="Phobius"/>
    </source>
</evidence>
<dbReference type="Proteomes" id="UP000018208">
    <property type="component" value="Unassembled WGS sequence"/>
</dbReference>
<dbReference type="EMBL" id="AUWU02000007">
    <property type="protein sequence ID" value="KAH0570878.1"/>
    <property type="molecule type" value="Genomic_DNA"/>
</dbReference>
<keyword evidence="1" id="KW-0812">Transmembrane</keyword>
<dbReference type="Gene3D" id="2.10.220.10">
    <property type="entry name" value="Hormone Receptor, Insulin-like Growth Factor Receptor 1, Chain A, domain 2"/>
    <property type="match status" value="1"/>
</dbReference>
<dbReference type="VEuPathDB" id="GiardiaDB:SS50377_27168"/>
<dbReference type="EMBL" id="KI546132">
    <property type="protein sequence ID" value="EST43835.1"/>
    <property type="molecule type" value="Genomic_DNA"/>
</dbReference>
<keyword evidence="5" id="KW-1185">Reference proteome</keyword>
<dbReference type="AlphaFoldDB" id="V6LH06"/>
<keyword evidence="1" id="KW-1133">Transmembrane helix</keyword>
<evidence type="ECO:0000313" key="3">
    <source>
        <dbReference type="EMBL" id="KAH0570875.1"/>
    </source>
</evidence>
<evidence type="ECO:0000313" key="4">
    <source>
        <dbReference type="EMBL" id="KAH0570878.1"/>
    </source>
</evidence>
<sequence length="296" mass="29302">MSEAGKCTNTIDMCLAGTFCPASGTEEVACKSCASGTIAPGQGCNCTADIPTPNCAACGGNKCSQCLPGTYLSAAGLCPACDASCKTCQTDAAHCLTCQDGLVLENATCRMRCTAHKDCADINLGFCDAASGRCAPCFAGCLRCTSAAFCVACSGNGTNTVLTVDGQCTPKCANLAEGQYCRNGAPASCDVHSTSACKCGSAKNCAVCSGQNGGCGACLPHVLLDAAGACGACAEGYEAFGDLCVSAAGESPSPSDRLGGGAIAGIVIGVLAVTGAVGGGLAYYFTMRSKKYLLLK</sequence>
<feature type="transmembrane region" description="Helical" evidence="1">
    <location>
        <begin position="262"/>
        <end position="286"/>
    </location>
</feature>
<dbReference type="SUPFAM" id="SSF57184">
    <property type="entry name" value="Growth factor receptor domain"/>
    <property type="match status" value="1"/>
</dbReference>
<keyword evidence="1" id="KW-0472">Membrane</keyword>
<dbReference type="SMART" id="SM00261">
    <property type="entry name" value="FU"/>
    <property type="match status" value="2"/>
</dbReference>
<gene>
    <name evidence="2" type="ORF">SS50377_16377</name>
    <name evidence="3" type="ORF">SS50377_27168</name>
    <name evidence="4" type="ORF">SS50377_27171</name>
</gene>
<evidence type="ECO:0000313" key="2">
    <source>
        <dbReference type="EMBL" id="EST43835.1"/>
    </source>
</evidence>